<dbReference type="Proteomes" id="UP000228495">
    <property type="component" value="Unassembled WGS sequence"/>
</dbReference>
<accession>A0A2H0BEX6</accession>
<reference evidence="2 3" key="1">
    <citation type="submission" date="2017-09" db="EMBL/GenBank/DDBJ databases">
        <title>Depth-based differentiation of microbial function through sediment-hosted aquifers and enrichment of novel symbionts in the deep terrestrial subsurface.</title>
        <authorList>
            <person name="Probst A.J."/>
            <person name="Ladd B."/>
            <person name="Jarett J.K."/>
            <person name="Geller-Mcgrath D.E."/>
            <person name="Sieber C.M."/>
            <person name="Emerson J.B."/>
            <person name="Anantharaman K."/>
            <person name="Thomas B.C."/>
            <person name="Malmstrom R."/>
            <person name="Stieglmeier M."/>
            <person name="Klingl A."/>
            <person name="Woyke T."/>
            <person name="Ryan C.M."/>
            <person name="Banfield J.F."/>
        </authorList>
    </citation>
    <scope>NUCLEOTIDE SEQUENCE [LARGE SCALE GENOMIC DNA]</scope>
    <source>
        <strain evidence="2">CG22_combo_CG10-13_8_21_14_all_39_12</strain>
    </source>
</reference>
<name>A0A2H0BEX6_UNCKA</name>
<sequence length="73" mass="8061">MNWLKKLFGGGATQDMPTLEETPMEQMPSEEPMTPVDEVEISPTAQDEPMAETSMDTDMSSDDTDVDTDADMD</sequence>
<dbReference type="EMBL" id="PCSU01000073">
    <property type="protein sequence ID" value="PIP56222.1"/>
    <property type="molecule type" value="Genomic_DNA"/>
</dbReference>
<gene>
    <name evidence="2" type="ORF">COX05_04215</name>
</gene>
<protein>
    <submittedName>
        <fullName evidence="2">Uncharacterized protein</fullName>
    </submittedName>
</protein>
<feature type="region of interest" description="Disordered" evidence="1">
    <location>
        <begin position="1"/>
        <end position="73"/>
    </location>
</feature>
<evidence type="ECO:0000313" key="2">
    <source>
        <dbReference type="EMBL" id="PIP56222.1"/>
    </source>
</evidence>
<evidence type="ECO:0000256" key="1">
    <source>
        <dbReference type="SAM" id="MobiDB-lite"/>
    </source>
</evidence>
<proteinExistence type="predicted"/>
<comment type="caution">
    <text evidence="2">The sequence shown here is derived from an EMBL/GenBank/DDBJ whole genome shotgun (WGS) entry which is preliminary data.</text>
</comment>
<organism evidence="2 3">
    <name type="scientific">candidate division WWE3 bacterium CG22_combo_CG10-13_8_21_14_all_39_12</name>
    <dbReference type="NCBI Taxonomy" id="1975094"/>
    <lineage>
        <taxon>Bacteria</taxon>
        <taxon>Katanobacteria</taxon>
    </lineage>
</organism>
<feature type="compositionally biased region" description="Acidic residues" evidence="1">
    <location>
        <begin position="59"/>
        <end position="73"/>
    </location>
</feature>
<dbReference type="AlphaFoldDB" id="A0A2H0BEX6"/>
<evidence type="ECO:0000313" key="3">
    <source>
        <dbReference type="Proteomes" id="UP000228495"/>
    </source>
</evidence>